<accession>A0A6A6YVT4</accession>
<dbReference type="EMBL" id="MU003696">
    <property type="protein sequence ID" value="KAF2812880.1"/>
    <property type="molecule type" value="Genomic_DNA"/>
</dbReference>
<dbReference type="GO" id="GO:0008168">
    <property type="term" value="F:methyltransferase activity"/>
    <property type="evidence" value="ECO:0007669"/>
    <property type="project" value="UniProtKB-KW"/>
</dbReference>
<protein>
    <submittedName>
        <fullName evidence="1 3">S-adenosyl-L-methionine-dependent methyltransferase</fullName>
    </submittedName>
</protein>
<dbReference type="GO" id="GO:0032259">
    <property type="term" value="P:methylation"/>
    <property type="evidence" value="ECO:0007669"/>
    <property type="project" value="UniProtKB-KW"/>
</dbReference>
<dbReference type="PANTHER" id="PTHR43591:SF105">
    <property type="entry name" value="METHYLTRANSFERASE DOMAIN-CONTAINING PROTEIN-RELATED"/>
    <property type="match status" value="1"/>
</dbReference>
<dbReference type="Pfam" id="PF13489">
    <property type="entry name" value="Methyltransf_23"/>
    <property type="match status" value="1"/>
</dbReference>
<keyword evidence="1 3" id="KW-0489">Methyltransferase</keyword>
<dbReference type="OrthoDB" id="2013972at2759"/>
<dbReference type="RefSeq" id="XP_033579844.1">
    <property type="nucleotide sequence ID" value="XM_033725153.1"/>
</dbReference>
<organism evidence="1">
    <name type="scientific">Mytilinidion resinicola</name>
    <dbReference type="NCBI Taxonomy" id="574789"/>
    <lineage>
        <taxon>Eukaryota</taxon>
        <taxon>Fungi</taxon>
        <taxon>Dikarya</taxon>
        <taxon>Ascomycota</taxon>
        <taxon>Pezizomycotina</taxon>
        <taxon>Dothideomycetes</taxon>
        <taxon>Pleosporomycetidae</taxon>
        <taxon>Mytilinidiales</taxon>
        <taxon>Mytilinidiaceae</taxon>
        <taxon>Mytilinidion</taxon>
    </lineage>
</organism>
<evidence type="ECO:0000313" key="1">
    <source>
        <dbReference type="EMBL" id="KAF2812880.1"/>
    </source>
</evidence>
<keyword evidence="1" id="KW-0808">Transferase</keyword>
<keyword evidence="2" id="KW-1185">Reference proteome</keyword>
<reference evidence="3" key="3">
    <citation type="submission" date="2025-04" db="UniProtKB">
        <authorList>
            <consortium name="RefSeq"/>
        </authorList>
    </citation>
    <scope>IDENTIFICATION</scope>
    <source>
        <strain evidence="3">CBS 304.34</strain>
    </source>
</reference>
<gene>
    <name evidence="1 3" type="ORF">BDZ99DRAFT_517190</name>
</gene>
<dbReference type="PANTHER" id="PTHR43591">
    <property type="entry name" value="METHYLTRANSFERASE"/>
    <property type="match status" value="1"/>
</dbReference>
<sequence length="352" mass="40447">MEGAGVQIPVDESYLEYDYDADDASFTSCYWGSELSCKRGRTLATTITQYRYENGRRYHAFRDGEYYQPNDEKQSDYEMIVHHLWLLSLDDKLFLAPLNNPQRILDVGTGTGVWAADIADIFPDSEIIGTDLSPTQTAMAPPNIRFEIDDCNSEWVYPEDSFDFVHMRSLSGCVSDWPELYRQCYKHIKPGGYLQHCEFGVKVINNEPSPQTARADEMYKLFTELVLQTGDMINKSFSVDQRMPELIKDAGFVDIVDSKPIWPIGAWSSDERLKEVGKWNQRSWLDGLESWVLALFTRQLGWSAAQVRNWVEEMRRVVLDRNCHFYHEVRCVVARKPLDGEVVPPEPAPSAS</sequence>
<dbReference type="SUPFAM" id="SSF53335">
    <property type="entry name" value="S-adenosyl-L-methionine-dependent methyltransferases"/>
    <property type="match status" value="1"/>
</dbReference>
<proteinExistence type="predicted"/>
<dbReference type="Proteomes" id="UP000504636">
    <property type="component" value="Unplaced"/>
</dbReference>
<name>A0A6A6YVT4_9PEZI</name>
<evidence type="ECO:0000313" key="2">
    <source>
        <dbReference type="Proteomes" id="UP000504636"/>
    </source>
</evidence>
<dbReference type="InterPro" id="IPR029063">
    <property type="entry name" value="SAM-dependent_MTases_sf"/>
</dbReference>
<reference evidence="3" key="2">
    <citation type="submission" date="2020-04" db="EMBL/GenBank/DDBJ databases">
        <authorList>
            <consortium name="NCBI Genome Project"/>
        </authorList>
    </citation>
    <scope>NUCLEOTIDE SEQUENCE</scope>
    <source>
        <strain evidence="3">CBS 304.34</strain>
    </source>
</reference>
<dbReference type="AlphaFoldDB" id="A0A6A6YVT4"/>
<dbReference type="CDD" id="cd02440">
    <property type="entry name" value="AdoMet_MTases"/>
    <property type="match status" value="1"/>
</dbReference>
<dbReference type="Gene3D" id="3.40.50.150">
    <property type="entry name" value="Vaccinia Virus protein VP39"/>
    <property type="match status" value="1"/>
</dbReference>
<dbReference type="GeneID" id="54466046"/>
<evidence type="ECO:0000313" key="3">
    <source>
        <dbReference type="RefSeq" id="XP_033579844.1"/>
    </source>
</evidence>
<reference evidence="1 3" key="1">
    <citation type="journal article" date="2020" name="Stud. Mycol.">
        <title>101 Dothideomycetes genomes: a test case for predicting lifestyles and emergence of pathogens.</title>
        <authorList>
            <person name="Haridas S."/>
            <person name="Albert R."/>
            <person name="Binder M."/>
            <person name="Bloem J."/>
            <person name="Labutti K."/>
            <person name="Salamov A."/>
            <person name="Andreopoulos B."/>
            <person name="Baker S."/>
            <person name="Barry K."/>
            <person name="Bills G."/>
            <person name="Bluhm B."/>
            <person name="Cannon C."/>
            <person name="Castanera R."/>
            <person name="Culley D."/>
            <person name="Daum C."/>
            <person name="Ezra D."/>
            <person name="Gonzalez J."/>
            <person name="Henrissat B."/>
            <person name="Kuo A."/>
            <person name="Liang C."/>
            <person name="Lipzen A."/>
            <person name="Lutzoni F."/>
            <person name="Magnuson J."/>
            <person name="Mondo S."/>
            <person name="Nolan M."/>
            <person name="Ohm R."/>
            <person name="Pangilinan J."/>
            <person name="Park H.-J."/>
            <person name="Ramirez L."/>
            <person name="Alfaro M."/>
            <person name="Sun H."/>
            <person name="Tritt A."/>
            <person name="Yoshinaga Y."/>
            <person name="Zwiers L.-H."/>
            <person name="Turgeon B."/>
            <person name="Goodwin S."/>
            <person name="Spatafora J."/>
            <person name="Crous P."/>
            <person name="Grigoriev I."/>
        </authorList>
    </citation>
    <scope>NUCLEOTIDE SEQUENCE</scope>
    <source>
        <strain evidence="1 3">CBS 304.34</strain>
    </source>
</reference>